<feature type="compositionally biased region" description="Acidic residues" evidence="2">
    <location>
        <begin position="56"/>
        <end position="68"/>
    </location>
</feature>
<dbReference type="PANTHER" id="PTHR46327:SF3">
    <property type="entry name" value="TRANSCRIPTION FACTOR"/>
    <property type="match status" value="1"/>
</dbReference>
<feature type="compositionally biased region" description="Acidic residues" evidence="2">
    <location>
        <begin position="250"/>
        <end position="267"/>
    </location>
</feature>
<proteinExistence type="predicted"/>
<evidence type="ECO:0000313" key="4">
    <source>
        <dbReference type="EMBL" id="KAB1206968.1"/>
    </source>
</evidence>
<keyword evidence="1" id="KW-0175">Coiled coil</keyword>
<evidence type="ECO:0000256" key="2">
    <source>
        <dbReference type="SAM" id="MobiDB-lite"/>
    </source>
</evidence>
<sequence>MQLHREQNLSLHRTVSLSQPQNQDVFPLRLLNFQKHDQPGSCSHYNNGERGKNSASDDEEMNGVEEGNDGYGTVGKWKKGSQWQRMKWTEKMVKLLITIVSYIGDDASFDCMTSERRKSSLLQKKGKWKCVSQVMAERGHHISPQQCEDKFNDLNKRYKRLKDILGRGTPCKVVENPKLLDVINLPEKEKEDVRKILSSKHLFYEEMCSYHNGNRLHLPHDPDVQQSLQLTLRRKYNIELHDLMQHKPDDIDEEDRDVEADNQDEENGYNGGTCGFQEVSAKRLKRRFNHEDMGFCNPMNFLDHDRGLCSHPQKGCTDLSHGVSAGVNTNRLREQWLACRSLQLEEKKLQIKTQLLALEKQRFVWQRTSWKSDRELERLRLENESMKLENERIALELKHKELVVDYS</sequence>
<comment type="caution">
    <text evidence="4">The sequence shown here is derived from an EMBL/GenBank/DDBJ whole genome shotgun (WGS) entry which is preliminary data.</text>
</comment>
<feature type="domain" description="Myb/SANT-like DNA-binding" evidence="3">
    <location>
        <begin position="85"/>
        <end position="175"/>
    </location>
</feature>
<feature type="coiled-coil region" evidence="1">
    <location>
        <begin position="341"/>
        <end position="398"/>
    </location>
</feature>
<protein>
    <recommendedName>
        <fullName evidence="3">Myb/SANT-like DNA-binding domain-containing protein</fullName>
    </recommendedName>
</protein>
<dbReference type="PANTHER" id="PTHR46327">
    <property type="entry name" value="F16F4.11 PROTEIN-RELATED"/>
    <property type="match status" value="1"/>
</dbReference>
<reference evidence="4 5" key="1">
    <citation type="journal article" date="2019" name="Plant Biotechnol. J.">
        <title>The red bayberry genome and genetic basis of sex determination.</title>
        <authorList>
            <person name="Jia H.M."/>
            <person name="Jia H.J."/>
            <person name="Cai Q.L."/>
            <person name="Wang Y."/>
            <person name="Zhao H.B."/>
            <person name="Yang W.F."/>
            <person name="Wang G.Y."/>
            <person name="Li Y.H."/>
            <person name="Zhan D.L."/>
            <person name="Shen Y.T."/>
            <person name="Niu Q.F."/>
            <person name="Chang L."/>
            <person name="Qiu J."/>
            <person name="Zhao L."/>
            <person name="Xie H.B."/>
            <person name="Fu W.Y."/>
            <person name="Jin J."/>
            <person name="Li X.W."/>
            <person name="Jiao Y."/>
            <person name="Zhou C.C."/>
            <person name="Tu T."/>
            <person name="Chai C.Y."/>
            <person name="Gao J.L."/>
            <person name="Fan L.J."/>
            <person name="van de Weg E."/>
            <person name="Wang J.Y."/>
            <person name="Gao Z.S."/>
        </authorList>
    </citation>
    <scope>NUCLEOTIDE SEQUENCE [LARGE SCALE GENOMIC DNA]</scope>
    <source>
        <tissue evidence="4">Leaves</tissue>
    </source>
</reference>
<dbReference type="Proteomes" id="UP000516437">
    <property type="component" value="Chromosome 7"/>
</dbReference>
<name>A0A6A1V4X4_9ROSI</name>
<keyword evidence="5" id="KW-1185">Reference proteome</keyword>
<dbReference type="Pfam" id="PF13837">
    <property type="entry name" value="Myb_DNA-bind_4"/>
    <property type="match status" value="1"/>
</dbReference>
<dbReference type="OrthoDB" id="641566at2759"/>
<feature type="region of interest" description="Disordered" evidence="2">
    <location>
        <begin position="246"/>
        <end position="272"/>
    </location>
</feature>
<dbReference type="InterPro" id="IPR044822">
    <property type="entry name" value="Myb_DNA-bind_4"/>
</dbReference>
<organism evidence="4 5">
    <name type="scientific">Morella rubra</name>
    <name type="common">Chinese bayberry</name>
    <dbReference type="NCBI Taxonomy" id="262757"/>
    <lineage>
        <taxon>Eukaryota</taxon>
        <taxon>Viridiplantae</taxon>
        <taxon>Streptophyta</taxon>
        <taxon>Embryophyta</taxon>
        <taxon>Tracheophyta</taxon>
        <taxon>Spermatophyta</taxon>
        <taxon>Magnoliopsida</taxon>
        <taxon>eudicotyledons</taxon>
        <taxon>Gunneridae</taxon>
        <taxon>Pentapetalae</taxon>
        <taxon>rosids</taxon>
        <taxon>fabids</taxon>
        <taxon>Fagales</taxon>
        <taxon>Myricaceae</taxon>
        <taxon>Morella</taxon>
    </lineage>
</organism>
<evidence type="ECO:0000256" key="1">
    <source>
        <dbReference type="SAM" id="Coils"/>
    </source>
</evidence>
<dbReference type="EMBL" id="RXIC02000025">
    <property type="protein sequence ID" value="KAB1206968.1"/>
    <property type="molecule type" value="Genomic_DNA"/>
</dbReference>
<gene>
    <name evidence="4" type="ORF">CJ030_MR7G008116</name>
</gene>
<dbReference type="Gene3D" id="1.10.10.60">
    <property type="entry name" value="Homeodomain-like"/>
    <property type="match status" value="1"/>
</dbReference>
<feature type="region of interest" description="Disordered" evidence="2">
    <location>
        <begin position="39"/>
        <end position="73"/>
    </location>
</feature>
<dbReference type="AlphaFoldDB" id="A0A6A1V4X4"/>
<evidence type="ECO:0000259" key="3">
    <source>
        <dbReference type="Pfam" id="PF13837"/>
    </source>
</evidence>
<accession>A0A6A1V4X4</accession>
<evidence type="ECO:0000313" key="5">
    <source>
        <dbReference type="Proteomes" id="UP000516437"/>
    </source>
</evidence>